<dbReference type="EMBL" id="CP129968">
    <property type="protein sequence ID" value="WKK83004.2"/>
    <property type="molecule type" value="Genomic_DNA"/>
</dbReference>
<evidence type="ECO:0000256" key="1">
    <source>
        <dbReference type="PROSITE-ProRule" id="PRU00169"/>
    </source>
</evidence>
<dbReference type="AlphaFoldDB" id="A0AA49GD97"/>
<keyword evidence="1" id="KW-0597">Phosphoprotein</keyword>
<dbReference type="RefSeq" id="WP_322347375.1">
    <property type="nucleotide sequence ID" value="NZ_CP129968.2"/>
</dbReference>
<sequence length="144" mass="16310">MKNIHILLVEDNEGDIILTQEALEDSKFINTVDVARNGKEAIDYLKRSEGYSKALEPDLILLDINLPIMSGHEVLLEIKNDEKLKHIPVIMLTTSSSDTDINKAYDNHANCYISKPVDIDEFMKAVAGIEHFWFSIVRLPNVKS</sequence>
<protein>
    <submittedName>
        <fullName evidence="3">Response regulator</fullName>
    </submittedName>
</protein>
<feature type="modified residue" description="4-aspartylphosphate" evidence="1">
    <location>
        <position position="63"/>
    </location>
</feature>
<dbReference type="SMART" id="SM00448">
    <property type="entry name" value="REC"/>
    <property type="match status" value="1"/>
</dbReference>
<dbReference type="GO" id="GO:0000160">
    <property type="term" value="P:phosphorelay signal transduction system"/>
    <property type="evidence" value="ECO:0007669"/>
    <property type="project" value="InterPro"/>
</dbReference>
<dbReference type="Proteomes" id="UP001232019">
    <property type="component" value="Chromosome"/>
</dbReference>
<dbReference type="InterPro" id="IPR001789">
    <property type="entry name" value="Sig_transdc_resp-reg_receiver"/>
</dbReference>
<dbReference type="PANTHER" id="PTHR44520">
    <property type="entry name" value="RESPONSE REGULATOR RCP1-RELATED"/>
    <property type="match status" value="1"/>
</dbReference>
<dbReference type="PANTHER" id="PTHR44520:SF2">
    <property type="entry name" value="RESPONSE REGULATOR RCP1"/>
    <property type="match status" value="1"/>
</dbReference>
<dbReference type="Pfam" id="PF00072">
    <property type="entry name" value="Response_reg"/>
    <property type="match status" value="1"/>
</dbReference>
<dbReference type="InterPro" id="IPR052893">
    <property type="entry name" value="TCS_response_regulator"/>
</dbReference>
<reference evidence="3" key="1">
    <citation type="submission" date="2023-08" db="EMBL/GenBank/DDBJ databases">
        <title>Comparative genomics and taxonomic characterization of three novel marine species of genus Marivirga.</title>
        <authorList>
            <person name="Muhammad N."/>
            <person name="Kim S.-G."/>
        </authorList>
    </citation>
    <scope>NUCLEOTIDE SEQUENCE</scope>
    <source>
        <strain evidence="3">BKB1-2</strain>
    </source>
</reference>
<organism evidence="3">
    <name type="scientific">Marivirga arenosa</name>
    <dbReference type="NCBI Taxonomy" id="3059076"/>
    <lineage>
        <taxon>Bacteria</taxon>
        <taxon>Pseudomonadati</taxon>
        <taxon>Bacteroidota</taxon>
        <taxon>Cytophagia</taxon>
        <taxon>Cytophagales</taxon>
        <taxon>Marivirgaceae</taxon>
        <taxon>Marivirga</taxon>
    </lineage>
</organism>
<evidence type="ECO:0000259" key="2">
    <source>
        <dbReference type="PROSITE" id="PS50110"/>
    </source>
</evidence>
<dbReference type="KEGG" id="marp:QYS47_14015"/>
<feature type="domain" description="Response regulatory" evidence="2">
    <location>
        <begin position="5"/>
        <end position="130"/>
    </location>
</feature>
<name>A0AA49GD97_9BACT</name>
<gene>
    <name evidence="3" type="ORF">QYS47_14015</name>
</gene>
<dbReference type="SUPFAM" id="SSF52172">
    <property type="entry name" value="CheY-like"/>
    <property type="match status" value="1"/>
</dbReference>
<dbReference type="Gene3D" id="3.40.50.2300">
    <property type="match status" value="1"/>
</dbReference>
<dbReference type="CDD" id="cd17557">
    <property type="entry name" value="REC_Rcp-like"/>
    <property type="match status" value="1"/>
</dbReference>
<proteinExistence type="predicted"/>
<accession>A0AA49GD97</accession>
<evidence type="ECO:0000313" key="3">
    <source>
        <dbReference type="EMBL" id="WKK83004.2"/>
    </source>
</evidence>
<dbReference type="InterPro" id="IPR011006">
    <property type="entry name" value="CheY-like_superfamily"/>
</dbReference>
<dbReference type="PROSITE" id="PS50110">
    <property type="entry name" value="RESPONSE_REGULATORY"/>
    <property type="match status" value="1"/>
</dbReference>